<dbReference type="GO" id="GO:0005829">
    <property type="term" value="C:cytosol"/>
    <property type="evidence" value="ECO:0007669"/>
    <property type="project" value="TreeGrafter"/>
</dbReference>
<evidence type="ECO:0000313" key="4">
    <source>
        <dbReference type="Proteomes" id="UP000532373"/>
    </source>
</evidence>
<evidence type="ECO:0000313" key="3">
    <source>
        <dbReference type="EMBL" id="MBB6468006.1"/>
    </source>
</evidence>
<sequence>MTATRLAAASAISTGMLSKIENGSISPSLGTLRALASALATPLTSLFRNFNERRDAMLVKAGRGVNVERPGTGYQLNLLGCIDSSSCGVMIEPYLVTITNETEPRPIFKCKGKQFIYMLEGEIIYRHSDNLYRLLPGDSLFFDTDTPHGPDELTVLPIRYLSITACERGAEER</sequence>
<dbReference type="InterPro" id="IPR013096">
    <property type="entry name" value="Cupin_2"/>
</dbReference>
<dbReference type="Proteomes" id="UP000532373">
    <property type="component" value="Unassembled WGS sequence"/>
</dbReference>
<accession>A0A8E2BCV7</accession>
<dbReference type="InterPro" id="IPR010982">
    <property type="entry name" value="Lambda_DNA-bd_dom_sf"/>
</dbReference>
<dbReference type="Gene3D" id="1.10.260.40">
    <property type="entry name" value="lambda repressor-like DNA-binding domains"/>
    <property type="match status" value="1"/>
</dbReference>
<dbReference type="CDD" id="cd02209">
    <property type="entry name" value="cupin_XRE_C"/>
    <property type="match status" value="1"/>
</dbReference>
<protein>
    <submittedName>
        <fullName evidence="3">Transcriptional regulator with XRE-family HTH domain</fullName>
    </submittedName>
</protein>
<feature type="domain" description="HTH cro/C1-type" evidence="2">
    <location>
        <begin position="1"/>
        <end position="46"/>
    </location>
</feature>
<keyword evidence="1" id="KW-0238">DNA-binding</keyword>
<evidence type="ECO:0000256" key="1">
    <source>
        <dbReference type="ARBA" id="ARBA00023125"/>
    </source>
</evidence>
<evidence type="ECO:0000259" key="2">
    <source>
        <dbReference type="PROSITE" id="PS50943"/>
    </source>
</evidence>
<dbReference type="Gene3D" id="2.60.120.10">
    <property type="entry name" value="Jelly Rolls"/>
    <property type="match status" value="1"/>
</dbReference>
<proteinExistence type="predicted"/>
<dbReference type="GO" id="GO:0003700">
    <property type="term" value="F:DNA-binding transcription factor activity"/>
    <property type="evidence" value="ECO:0007669"/>
    <property type="project" value="TreeGrafter"/>
</dbReference>
<dbReference type="GO" id="GO:0003677">
    <property type="term" value="F:DNA binding"/>
    <property type="evidence" value="ECO:0007669"/>
    <property type="project" value="UniProtKB-KW"/>
</dbReference>
<dbReference type="PANTHER" id="PTHR46797">
    <property type="entry name" value="HTH-TYPE TRANSCRIPTIONAL REGULATOR"/>
    <property type="match status" value="1"/>
</dbReference>
<dbReference type="PANTHER" id="PTHR46797:SF1">
    <property type="entry name" value="METHYLPHOSPHONATE SYNTHASE"/>
    <property type="match status" value="1"/>
</dbReference>
<dbReference type="InterPro" id="IPR001387">
    <property type="entry name" value="Cro/C1-type_HTH"/>
</dbReference>
<gene>
    <name evidence="3" type="ORF">HNQ96_003889</name>
</gene>
<dbReference type="SUPFAM" id="SSF47413">
    <property type="entry name" value="lambda repressor-like DNA-binding domains"/>
    <property type="match status" value="1"/>
</dbReference>
<dbReference type="EMBL" id="JACHGI010000007">
    <property type="protein sequence ID" value="MBB6468006.1"/>
    <property type="molecule type" value="Genomic_DNA"/>
</dbReference>
<organism evidence="3 4">
    <name type="scientific">Aminobacter carboxidus</name>
    <dbReference type="NCBI Taxonomy" id="376165"/>
    <lineage>
        <taxon>Bacteria</taxon>
        <taxon>Pseudomonadati</taxon>
        <taxon>Pseudomonadota</taxon>
        <taxon>Alphaproteobacteria</taxon>
        <taxon>Hyphomicrobiales</taxon>
        <taxon>Phyllobacteriaceae</taxon>
        <taxon>Aminobacter</taxon>
    </lineage>
</organism>
<reference evidence="3 4" key="1">
    <citation type="submission" date="2020-08" db="EMBL/GenBank/DDBJ databases">
        <title>Genomic Encyclopedia of Type Strains, Phase IV (KMG-IV): sequencing the most valuable type-strain genomes for metagenomic binning, comparative biology and taxonomic classification.</title>
        <authorList>
            <person name="Goeker M."/>
        </authorList>
    </citation>
    <scope>NUCLEOTIDE SEQUENCE [LARGE SCALE GENOMIC DNA]</scope>
    <source>
        <strain evidence="3 4">DSM 17454</strain>
    </source>
</reference>
<dbReference type="InterPro" id="IPR014710">
    <property type="entry name" value="RmlC-like_jellyroll"/>
</dbReference>
<dbReference type="CDD" id="cd00093">
    <property type="entry name" value="HTH_XRE"/>
    <property type="match status" value="1"/>
</dbReference>
<dbReference type="InterPro" id="IPR011051">
    <property type="entry name" value="RmlC_Cupin_sf"/>
</dbReference>
<dbReference type="SUPFAM" id="SSF51182">
    <property type="entry name" value="RmlC-like cupins"/>
    <property type="match status" value="1"/>
</dbReference>
<dbReference type="Pfam" id="PF07883">
    <property type="entry name" value="Cupin_2"/>
    <property type="match status" value="1"/>
</dbReference>
<dbReference type="InterPro" id="IPR050807">
    <property type="entry name" value="TransReg_Diox_bact_type"/>
</dbReference>
<comment type="caution">
    <text evidence="3">The sequence shown here is derived from an EMBL/GenBank/DDBJ whole genome shotgun (WGS) entry which is preliminary data.</text>
</comment>
<dbReference type="Pfam" id="PF01381">
    <property type="entry name" value="HTH_3"/>
    <property type="match status" value="1"/>
</dbReference>
<dbReference type="PROSITE" id="PS50943">
    <property type="entry name" value="HTH_CROC1"/>
    <property type="match status" value="1"/>
</dbReference>
<dbReference type="AlphaFoldDB" id="A0A8E2BCV7"/>
<name>A0A8E2BCV7_9HYPH</name>